<reference evidence="1 2" key="1">
    <citation type="journal article" date="2020" name="Int. J. Syst. Evol. Microbiol.">
        <title>Reclassification of Streptomyces castelarensis and Streptomyces sporoclivatus as later heterotypic synonyms of Streptomyces antimycoticus.</title>
        <authorList>
            <person name="Komaki H."/>
            <person name="Tamura T."/>
        </authorList>
    </citation>
    <scope>NUCLEOTIDE SEQUENCE [LARGE SCALE GENOMIC DNA]</scope>
    <source>
        <strain evidence="1 2">NBRC 100767</strain>
    </source>
</reference>
<evidence type="ECO:0000313" key="1">
    <source>
        <dbReference type="EMBL" id="BBJ38707.1"/>
    </source>
</evidence>
<dbReference type="AlphaFoldDB" id="A0A499UXR0"/>
<protein>
    <recommendedName>
        <fullName evidence="3">Phenazine biosynthesis protein PhzC/PhzF</fullName>
    </recommendedName>
</protein>
<dbReference type="SUPFAM" id="SSF54506">
    <property type="entry name" value="Diaminopimelate epimerase-like"/>
    <property type="match status" value="1"/>
</dbReference>
<dbReference type="Gene3D" id="3.10.310.10">
    <property type="entry name" value="Diaminopimelate Epimerase, Chain A, domain 1"/>
    <property type="match status" value="1"/>
</dbReference>
<sequence>MNAQVTDLDVLKVFCGPYGRGGNELGVVRDGAAVVGEAERQRVAARLGFSETVFVDDPERGVVDIYTPSVRLPFAGHPLVGTAWLLDLPELLPPAGEVPARQDGEFTWITGRPAWAAGRRTQQYASPEEVEALPTPPEGEGWLYAWAWQDEAAGRVRARAFPRRGDGIVEDEATGAAALILSGELDRALNITQGVGAQILTGPLPDGSIEIGGRVELAEVRSL</sequence>
<dbReference type="Pfam" id="PF02567">
    <property type="entry name" value="PhzC-PhzF"/>
    <property type="match status" value="1"/>
</dbReference>
<dbReference type="InterPro" id="IPR003719">
    <property type="entry name" value="Phenazine_PhzF-like"/>
</dbReference>
<dbReference type="EMBL" id="AP019620">
    <property type="protein sequence ID" value="BBJ38707.1"/>
    <property type="molecule type" value="Genomic_DNA"/>
</dbReference>
<name>A0A499UXR0_9ACTN</name>
<accession>A0A499UXR0</accession>
<organism evidence="1 2">
    <name type="scientific">Streptomyces antimycoticus</name>
    <dbReference type="NCBI Taxonomy" id="68175"/>
    <lineage>
        <taxon>Bacteria</taxon>
        <taxon>Bacillati</taxon>
        <taxon>Actinomycetota</taxon>
        <taxon>Actinomycetes</taxon>
        <taxon>Kitasatosporales</taxon>
        <taxon>Streptomycetaceae</taxon>
        <taxon>Streptomyces</taxon>
        <taxon>Streptomyces violaceusniger group</taxon>
    </lineage>
</organism>
<evidence type="ECO:0008006" key="3">
    <source>
        <dbReference type="Google" id="ProtNLM"/>
    </source>
</evidence>
<gene>
    <name evidence="1" type="ORF">SSPO_014250</name>
</gene>
<dbReference type="Proteomes" id="UP000463951">
    <property type="component" value="Chromosome"/>
</dbReference>
<dbReference type="GO" id="GO:0003824">
    <property type="term" value="F:catalytic activity"/>
    <property type="evidence" value="ECO:0007669"/>
    <property type="project" value="InterPro"/>
</dbReference>
<proteinExistence type="predicted"/>
<evidence type="ECO:0000313" key="2">
    <source>
        <dbReference type="Proteomes" id="UP000463951"/>
    </source>
</evidence>